<proteinExistence type="inferred from homology"/>
<evidence type="ECO:0000256" key="6">
    <source>
        <dbReference type="ARBA" id="ARBA00023136"/>
    </source>
</evidence>
<comment type="similarity">
    <text evidence="2 7">Belongs to the DedA family.</text>
</comment>
<keyword evidence="4 7" id="KW-0812">Transmembrane</keyword>
<evidence type="ECO:0000256" key="4">
    <source>
        <dbReference type="ARBA" id="ARBA00022692"/>
    </source>
</evidence>
<accession>A0A1I5GBV5</accession>
<organism evidence="9 10">
    <name type="scientific">Pseudonocardia ammonioxydans</name>
    <dbReference type="NCBI Taxonomy" id="260086"/>
    <lineage>
        <taxon>Bacteria</taxon>
        <taxon>Bacillati</taxon>
        <taxon>Actinomycetota</taxon>
        <taxon>Actinomycetes</taxon>
        <taxon>Pseudonocardiales</taxon>
        <taxon>Pseudonocardiaceae</taxon>
        <taxon>Pseudonocardia</taxon>
    </lineage>
</organism>
<dbReference type="EMBL" id="FOUY01000045">
    <property type="protein sequence ID" value="SFO33430.1"/>
    <property type="molecule type" value="Genomic_DNA"/>
</dbReference>
<dbReference type="AlphaFoldDB" id="A0A1I5GBV5"/>
<evidence type="ECO:0000256" key="5">
    <source>
        <dbReference type="ARBA" id="ARBA00022989"/>
    </source>
</evidence>
<dbReference type="InterPro" id="IPR032816">
    <property type="entry name" value="VTT_dom"/>
</dbReference>
<dbReference type="Proteomes" id="UP000199614">
    <property type="component" value="Unassembled WGS sequence"/>
</dbReference>
<keyword evidence="5 7" id="KW-1133">Transmembrane helix</keyword>
<dbReference type="GO" id="GO:0005886">
    <property type="term" value="C:plasma membrane"/>
    <property type="evidence" value="ECO:0007669"/>
    <property type="project" value="UniProtKB-SubCell"/>
</dbReference>
<keyword evidence="6 7" id="KW-0472">Membrane</keyword>
<feature type="transmembrane region" description="Helical" evidence="7">
    <location>
        <begin position="37"/>
        <end position="67"/>
    </location>
</feature>
<name>A0A1I5GBV5_PSUAM</name>
<evidence type="ECO:0000256" key="3">
    <source>
        <dbReference type="ARBA" id="ARBA00022475"/>
    </source>
</evidence>
<evidence type="ECO:0000256" key="7">
    <source>
        <dbReference type="RuleBase" id="RU367016"/>
    </source>
</evidence>
<protein>
    <submittedName>
        <fullName evidence="9">Membrane protein DedA, SNARE-associated domain</fullName>
    </submittedName>
</protein>
<comment type="caution">
    <text evidence="7">Lacks conserved residue(s) required for the propagation of feature annotation.</text>
</comment>
<gene>
    <name evidence="9" type="ORF">SAMN05216207_104526</name>
</gene>
<feature type="transmembrane region" description="Helical" evidence="7">
    <location>
        <begin position="137"/>
        <end position="159"/>
    </location>
</feature>
<dbReference type="InterPro" id="IPR032818">
    <property type="entry name" value="DedA-like"/>
</dbReference>
<evidence type="ECO:0000256" key="1">
    <source>
        <dbReference type="ARBA" id="ARBA00004651"/>
    </source>
</evidence>
<evidence type="ECO:0000313" key="10">
    <source>
        <dbReference type="Proteomes" id="UP000199614"/>
    </source>
</evidence>
<evidence type="ECO:0000259" key="8">
    <source>
        <dbReference type="Pfam" id="PF09335"/>
    </source>
</evidence>
<dbReference type="PANTHER" id="PTHR30353:SF0">
    <property type="entry name" value="TRANSMEMBRANE PROTEIN"/>
    <property type="match status" value="1"/>
</dbReference>
<keyword evidence="3 7" id="KW-1003">Cell membrane</keyword>
<evidence type="ECO:0000313" key="9">
    <source>
        <dbReference type="EMBL" id="SFO33430.1"/>
    </source>
</evidence>
<evidence type="ECO:0000256" key="2">
    <source>
        <dbReference type="ARBA" id="ARBA00010792"/>
    </source>
</evidence>
<dbReference type="OrthoDB" id="162303at2"/>
<feature type="transmembrane region" description="Helical" evidence="7">
    <location>
        <begin position="165"/>
        <end position="185"/>
    </location>
</feature>
<dbReference type="RefSeq" id="WP_093353273.1">
    <property type="nucleotide sequence ID" value="NZ_FOUY01000045.1"/>
</dbReference>
<sequence length="209" mass="21813">MFENLVTTIVASPWAVVALLALCTLDGFLPPVPSESVLIALATLSVTGAGPPVLLLVLAGALGAFAGDQIAYRLGSRVPMERWPWFRGPRGRRRVEQVRATLRQRGTALIIAGRYVPVGRVAITMTAGATGHPRGRFLAATALAAPAWAGYCVLLGVVAGSVLPVPPLVAAVAGVLGGVLVGLLADRAARWVQERRAARRAPEAVHAPR</sequence>
<dbReference type="Pfam" id="PF09335">
    <property type="entry name" value="VTT_dom"/>
    <property type="match status" value="1"/>
</dbReference>
<feature type="domain" description="VTT" evidence="8">
    <location>
        <begin position="32"/>
        <end position="156"/>
    </location>
</feature>
<keyword evidence="10" id="KW-1185">Reference proteome</keyword>
<dbReference type="PANTHER" id="PTHR30353">
    <property type="entry name" value="INNER MEMBRANE PROTEIN DEDA-RELATED"/>
    <property type="match status" value="1"/>
</dbReference>
<reference evidence="9 10" key="1">
    <citation type="submission" date="2016-10" db="EMBL/GenBank/DDBJ databases">
        <authorList>
            <person name="de Groot N.N."/>
        </authorList>
    </citation>
    <scope>NUCLEOTIDE SEQUENCE [LARGE SCALE GENOMIC DNA]</scope>
    <source>
        <strain evidence="9 10">CGMCC 4.1877</strain>
    </source>
</reference>
<comment type="subcellular location">
    <subcellularLocation>
        <location evidence="1 7">Cell membrane</location>
        <topology evidence="1 7">Multi-pass membrane protein</topology>
    </subcellularLocation>
</comment>